<reference evidence="1 2" key="1">
    <citation type="submission" date="2021-06" db="EMBL/GenBank/DDBJ databases">
        <title>Caerostris extrusa draft genome.</title>
        <authorList>
            <person name="Kono N."/>
            <person name="Arakawa K."/>
        </authorList>
    </citation>
    <scope>NUCLEOTIDE SEQUENCE [LARGE SCALE GENOMIC DNA]</scope>
</reference>
<evidence type="ECO:0000313" key="1">
    <source>
        <dbReference type="EMBL" id="GIX71975.1"/>
    </source>
</evidence>
<protein>
    <submittedName>
        <fullName evidence="1">Uncharacterized protein</fullName>
    </submittedName>
</protein>
<keyword evidence="2" id="KW-1185">Reference proteome</keyword>
<proteinExistence type="predicted"/>
<comment type="caution">
    <text evidence="1">The sequence shown here is derived from an EMBL/GenBank/DDBJ whole genome shotgun (WGS) entry which is preliminary data.</text>
</comment>
<sequence length="117" mass="13221">MLLPQYLNQITSQKENPYGHGLSGARLGETDCDLLPFSSFFRGVKVWRKKNKCSTFVSILRTNVTFFCHFPECPVTSCPTNLVIWDPSHKKRNTCNGHYGLLISVFGLGSQFEIAAY</sequence>
<evidence type="ECO:0000313" key="2">
    <source>
        <dbReference type="Proteomes" id="UP001054945"/>
    </source>
</evidence>
<organism evidence="1 2">
    <name type="scientific">Caerostris extrusa</name>
    <name type="common">Bark spider</name>
    <name type="synonym">Caerostris bankana</name>
    <dbReference type="NCBI Taxonomy" id="172846"/>
    <lineage>
        <taxon>Eukaryota</taxon>
        <taxon>Metazoa</taxon>
        <taxon>Ecdysozoa</taxon>
        <taxon>Arthropoda</taxon>
        <taxon>Chelicerata</taxon>
        <taxon>Arachnida</taxon>
        <taxon>Araneae</taxon>
        <taxon>Araneomorphae</taxon>
        <taxon>Entelegynae</taxon>
        <taxon>Araneoidea</taxon>
        <taxon>Araneidae</taxon>
        <taxon>Caerostris</taxon>
    </lineage>
</organism>
<dbReference type="Proteomes" id="UP001054945">
    <property type="component" value="Unassembled WGS sequence"/>
</dbReference>
<name>A0AAV4MJI8_CAEEX</name>
<accession>A0AAV4MJI8</accession>
<gene>
    <name evidence="1" type="ORF">CEXT_146811</name>
</gene>
<dbReference type="AlphaFoldDB" id="A0AAV4MJI8"/>
<dbReference type="EMBL" id="BPLR01002270">
    <property type="protein sequence ID" value="GIX71975.1"/>
    <property type="molecule type" value="Genomic_DNA"/>
</dbReference>